<evidence type="ECO:0000313" key="3">
    <source>
        <dbReference type="Proteomes" id="UP000319213"/>
    </source>
</evidence>
<evidence type="ECO:0000313" key="2">
    <source>
        <dbReference type="EMBL" id="TQM75859.1"/>
    </source>
</evidence>
<dbReference type="EMBL" id="VFPQ01000001">
    <property type="protein sequence ID" value="TQM75859.1"/>
    <property type="molecule type" value="Genomic_DNA"/>
</dbReference>
<dbReference type="GO" id="GO:0032259">
    <property type="term" value="P:methylation"/>
    <property type="evidence" value="ECO:0007669"/>
    <property type="project" value="InterPro"/>
</dbReference>
<dbReference type="RefSeq" id="WP_142259810.1">
    <property type="nucleotide sequence ID" value="NZ_BMPV01000001.1"/>
</dbReference>
<dbReference type="InterPro" id="IPR002723">
    <property type="entry name" value="BpsA_C"/>
</dbReference>
<dbReference type="InterPro" id="IPR051720">
    <property type="entry name" value="rRNA_MeTrfase/Polyamine_Synth"/>
</dbReference>
<reference evidence="2 3" key="1">
    <citation type="submission" date="2019-06" db="EMBL/GenBank/DDBJ databases">
        <title>Sequencing the genomes of 1000 actinobacteria strains.</title>
        <authorList>
            <person name="Klenk H.-P."/>
        </authorList>
    </citation>
    <scope>NUCLEOTIDE SEQUENCE [LARGE SCALE GENOMIC DNA]</scope>
    <source>
        <strain evidence="2 3">DSM 43186</strain>
    </source>
</reference>
<dbReference type="PROSITE" id="PS00092">
    <property type="entry name" value="N6_MTASE"/>
    <property type="match status" value="1"/>
</dbReference>
<dbReference type="PANTHER" id="PTHR23290:SF0">
    <property type="entry name" value="RRNA N6-ADENOSINE-METHYLTRANSFERASE METTL5"/>
    <property type="match status" value="1"/>
</dbReference>
<proteinExistence type="predicted"/>
<dbReference type="InterPro" id="IPR002052">
    <property type="entry name" value="DNA_methylase_N6_adenine_CS"/>
</dbReference>
<dbReference type="OrthoDB" id="7593728at2"/>
<organism evidence="2 3">
    <name type="scientific">Thermopolyspora flexuosa</name>
    <dbReference type="NCBI Taxonomy" id="103836"/>
    <lineage>
        <taxon>Bacteria</taxon>
        <taxon>Bacillati</taxon>
        <taxon>Actinomycetota</taxon>
        <taxon>Actinomycetes</taxon>
        <taxon>Streptosporangiales</taxon>
        <taxon>Streptosporangiaceae</taxon>
        <taxon>Thermopolyspora</taxon>
    </lineage>
</organism>
<dbReference type="GO" id="GO:0006596">
    <property type="term" value="P:polyamine biosynthetic process"/>
    <property type="evidence" value="ECO:0007669"/>
    <property type="project" value="TreeGrafter"/>
</dbReference>
<dbReference type="GO" id="GO:0008168">
    <property type="term" value="F:methyltransferase activity"/>
    <property type="evidence" value="ECO:0007669"/>
    <property type="project" value="InterPro"/>
</dbReference>
<accession>A0A543IZ64</accession>
<dbReference type="AlphaFoldDB" id="A0A543IZ64"/>
<feature type="domain" description="N(4)-bis(aminopropyl)spermidine synthase C-terminal" evidence="1">
    <location>
        <begin position="115"/>
        <end position="306"/>
    </location>
</feature>
<dbReference type="GO" id="GO:0003676">
    <property type="term" value="F:nucleic acid binding"/>
    <property type="evidence" value="ECO:0007669"/>
    <property type="project" value="InterPro"/>
</dbReference>
<protein>
    <submittedName>
        <fullName evidence="2">Uncharacterized protein DUF43</fullName>
    </submittedName>
</protein>
<keyword evidence="3" id="KW-1185">Reference proteome</keyword>
<comment type="caution">
    <text evidence="2">The sequence shown here is derived from an EMBL/GenBank/DDBJ whole genome shotgun (WGS) entry which is preliminary data.</text>
</comment>
<dbReference type="Pfam" id="PF01861">
    <property type="entry name" value="BpsA_C"/>
    <property type="match status" value="1"/>
</dbReference>
<dbReference type="InterPro" id="IPR029063">
    <property type="entry name" value="SAM-dependent_MTases_sf"/>
</dbReference>
<dbReference type="SUPFAM" id="SSF53335">
    <property type="entry name" value="S-adenosyl-L-methionine-dependent methyltransferases"/>
    <property type="match status" value="1"/>
</dbReference>
<dbReference type="Gene3D" id="3.40.50.150">
    <property type="entry name" value="Vaccinia Virus protein VP39"/>
    <property type="match status" value="1"/>
</dbReference>
<name>A0A543IZ64_9ACTN</name>
<dbReference type="Proteomes" id="UP000319213">
    <property type="component" value="Unassembled WGS sequence"/>
</dbReference>
<evidence type="ECO:0000259" key="1">
    <source>
        <dbReference type="Pfam" id="PF01861"/>
    </source>
</evidence>
<gene>
    <name evidence="2" type="ORF">FHX40_2581</name>
</gene>
<dbReference type="PANTHER" id="PTHR23290">
    <property type="entry name" value="RRNA N6-ADENOSINE-METHYLTRANSFERASE METTL5"/>
    <property type="match status" value="1"/>
</dbReference>
<sequence>MQDDRPTPDDPLAAVAQVIAGFGVGGRPLREAVARLTEHEHTLAALVRDTGLSRRTVEELLAAIGPDLVRTGGAEPAFTIAPGRRAAYRALCRYDHLAATRPADPLAARMAASAELVARMAELVAAAPVARKALDHVAATPETTVRRALWLEATFDLAGRRLLCVGDHDLTSLAACQVVPDLAVTVVDIDERILEFIDRQAARLGLAIRCLWADLRFGLPAGAAESSDLVVTDPPYTPEGVRLFLARGLAGLRDRENGRLVMAYGYGERHPALGLKVQRAAQDLHLACEAMLPDFNRYVGAQAIGSTSDMYVFRPTARTWPLLEERPGAARTRIYTHGPQSLEASGARLDDAVIDALVAAASPAPGEDANPGTARPDAPPAVTAVTGPGLPAGHPALAGATRLDLGTLLTEGAPGRTLSRPDATVAADLTEDPGPWLLRVLLAVNAARLALLVPNNHPDLANAEGQRTLADLVGAKYTLRFRRSTPTPRLAIVEATAVRPGPADPAAPLRHGLLTRAHGRLGNVWREALIRAARDARGLTLTRNQARAAVERLTPDPDLLALRLVELPRHRIRELLATPFPDL</sequence>